<reference evidence="2" key="1">
    <citation type="journal article" date="2021" name="Proc. Natl. Acad. Sci. U.S.A.">
        <title>A Catalog of Tens of Thousands of Viruses from Human Metagenomes Reveals Hidden Associations with Chronic Diseases.</title>
        <authorList>
            <person name="Tisza M.J."/>
            <person name="Buck C.B."/>
        </authorList>
    </citation>
    <scope>NUCLEOTIDE SEQUENCE</scope>
    <source>
        <strain evidence="2">CtYBm1</strain>
    </source>
</reference>
<dbReference type="InterPro" id="IPR057581">
    <property type="entry name" value="Phage_ssDNA_bind"/>
</dbReference>
<organism evidence="2">
    <name type="scientific">Siphoviridae sp. ctYBm1</name>
    <dbReference type="NCBI Taxonomy" id="2826374"/>
    <lineage>
        <taxon>Viruses</taxon>
        <taxon>Duplodnaviria</taxon>
        <taxon>Heunggongvirae</taxon>
        <taxon>Uroviricota</taxon>
        <taxon>Caudoviricetes</taxon>
    </lineage>
</organism>
<protein>
    <recommendedName>
        <fullName evidence="1">Putative phage ssDNA-binding domain-containing protein</fullName>
    </recommendedName>
</protein>
<name>A0A8S5LSD5_9CAUD</name>
<evidence type="ECO:0000259" key="1">
    <source>
        <dbReference type="Pfam" id="PF24083"/>
    </source>
</evidence>
<feature type="domain" description="Putative phage ssDNA-binding" evidence="1">
    <location>
        <begin position="2"/>
        <end position="177"/>
    </location>
</feature>
<evidence type="ECO:0000313" key="2">
    <source>
        <dbReference type="EMBL" id="DAD72850.1"/>
    </source>
</evidence>
<sequence length="179" mass="20854">MTKISQISDSQIILEEVDFLFARNFTGRQEKFNRAGDRYFNVKVNPEDVDLLLSYGVNVKKYEPKDVPDDLAAKMEENPDMFEPAYFFRVRVYTQFNLPSISIIYDNGNTPVDADIDPRDRMYLTEESQLSLIDDLEISICDMTIARRDPSPDGQYARLNLKNAYIRVVDNPLRRKYGF</sequence>
<dbReference type="Pfam" id="PF24083">
    <property type="entry name" value="Phage_ssDNA_bind"/>
    <property type="match status" value="1"/>
</dbReference>
<accession>A0A8S5LSD5</accession>
<proteinExistence type="predicted"/>
<dbReference type="EMBL" id="BK014726">
    <property type="protein sequence ID" value="DAD72850.1"/>
    <property type="molecule type" value="Genomic_DNA"/>
</dbReference>